<dbReference type="SUPFAM" id="SSF53474">
    <property type="entry name" value="alpha/beta-Hydrolases"/>
    <property type="match status" value="1"/>
</dbReference>
<evidence type="ECO:0000313" key="2">
    <source>
        <dbReference type="EMBL" id="GIM66561.1"/>
    </source>
</evidence>
<proteinExistence type="predicted"/>
<protein>
    <submittedName>
        <fullName evidence="2">Esterase</fullName>
    </submittedName>
</protein>
<comment type="caution">
    <text evidence="2">The sequence shown here is derived from an EMBL/GenBank/DDBJ whole genome shotgun (WGS) entry which is preliminary data.</text>
</comment>
<dbReference type="Proteomes" id="UP000681340">
    <property type="component" value="Unassembled WGS sequence"/>
</dbReference>
<evidence type="ECO:0000313" key="3">
    <source>
        <dbReference type="Proteomes" id="UP000681340"/>
    </source>
</evidence>
<dbReference type="Gene3D" id="3.40.50.1820">
    <property type="entry name" value="alpha/beta hydrolase"/>
    <property type="match status" value="1"/>
</dbReference>
<keyword evidence="3" id="KW-1185">Reference proteome</keyword>
<accession>A0A919S8E3</accession>
<dbReference type="EMBL" id="BOQL01000021">
    <property type="protein sequence ID" value="GIM66561.1"/>
    <property type="molecule type" value="Genomic_DNA"/>
</dbReference>
<reference evidence="2" key="1">
    <citation type="submission" date="2021-03" db="EMBL/GenBank/DDBJ databases">
        <title>Whole genome shotgun sequence of Actinoplanes auranticolor NBRC 12245.</title>
        <authorList>
            <person name="Komaki H."/>
            <person name="Tamura T."/>
        </authorList>
    </citation>
    <scope>NUCLEOTIDE SEQUENCE</scope>
    <source>
        <strain evidence="2">NBRC 12245</strain>
    </source>
</reference>
<dbReference type="InterPro" id="IPR052897">
    <property type="entry name" value="Sec-Metab_Biosynth_Hydrolase"/>
</dbReference>
<gene>
    <name evidence="2" type="primary">estC</name>
    <name evidence="2" type="ORF">Aau02nite_23400</name>
</gene>
<dbReference type="Pfam" id="PF12697">
    <property type="entry name" value="Abhydrolase_6"/>
    <property type="match status" value="1"/>
</dbReference>
<name>A0A919S8E3_9ACTN</name>
<dbReference type="PANTHER" id="PTHR37017">
    <property type="entry name" value="AB HYDROLASE-1 DOMAIN-CONTAINING PROTEIN-RELATED"/>
    <property type="match status" value="1"/>
</dbReference>
<feature type="domain" description="AB hydrolase-1" evidence="1">
    <location>
        <begin position="7"/>
        <end position="271"/>
    </location>
</feature>
<dbReference type="InterPro" id="IPR029058">
    <property type="entry name" value="AB_hydrolase_fold"/>
</dbReference>
<dbReference type="RefSeq" id="WP_212988384.1">
    <property type="nucleotide sequence ID" value="NZ_BAABEA010000019.1"/>
</dbReference>
<sequence length="288" mass="29735">MTAFTPIVLVHGLWHGSWCWSRLTGPLAAHGVPSVAVDLDGHGLAGRSPAARWSRPFDPAGFATEPAPSAAVTASSAAATLVAQIRQAGGGRPCVVVAHSMGGVVATAAAEQAPELFAELIYVTAFAPVDGRSAVDYLAGAENDGELVSRLLTADPAAVGALRLDPGEVSRHASVRQTFYHDVDEHVARAAIGLLGPDGPAGIPGEPLTVTRQRYGSVPHTYVVCTEDRAVPPALQRRFVADIDAVSAHPTAVVELATSHSPFLSAPEALAGVISAAYRARRSEPVTA</sequence>
<dbReference type="GO" id="GO:0003824">
    <property type="term" value="F:catalytic activity"/>
    <property type="evidence" value="ECO:0007669"/>
    <property type="project" value="UniProtKB-ARBA"/>
</dbReference>
<organism evidence="2 3">
    <name type="scientific">Actinoplanes auranticolor</name>
    <dbReference type="NCBI Taxonomy" id="47988"/>
    <lineage>
        <taxon>Bacteria</taxon>
        <taxon>Bacillati</taxon>
        <taxon>Actinomycetota</taxon>
        <taxon>Actinomycetes</taxon>
        <taxon>Micromonosporales</taxon>
        <taxon>Micromonosporaceae</taxon>
        <taxon>Actinoplanes</taxon>
    </lineage>
</organism>
<dbReference type="AlphaFoldDB" id="A0A919S8E3"/>
<dbReference type="PANTHER" id="PTHR37017:SF11">
    <property type="entry name" value="ESTERASE_LIPASE_THIOESTERASE DOMAIN-CONTAINING PROTEIN"/>
    <property type="match status" value="1"/>
</dbReference>
<dbReference type="InterPro" id="IPR000073">
    <property type="entry name" value="AB_hydrolase_1"/>
</dbReference>
<evidence type="ECO:0000259" key="1">
    <source>
        <dbReference type="Pfam" id="PF12697"/>
    </source>
</evidence>